<evidence type="ECO:0000256" key="5">
    <source>
        <dbReference type="ARBA" id="ARBA00022884"/>
    </source>
</evidence>
<keyword evidence="3" id="KW-0963">Cytoplasm</keyword>
<evidence type="ECO:0000259" key="6">
    <source>
        <dbReference type="SMART" id="SM00829"/>
    </source>
</evidence>
<dbReference type="PROSITE" id="PS01162">
    <property type="entry name" value="QOR_ZETA_CRYSTAL"/>
    <property type="match status" value="1"/>
</dbReference>
<organism evidence="7 8">
    <name type="scientific">Thioalkalicoccus limnaeus</name>
    <dbReference type="NCBI Taxonomy" id="120681"/>
    <lineage>
        <taxon>Bacteria</taxon>
        <taxon>Pseudomonadati</taxon>
        <taxon>Pseudomonadota</taxon>
        <taxon>Gammaproteobacteria</taxon>
        <taxon>Chromatiales</taxon>
        <taxon>Chromatiaceae</taxon>
        <taxon>Thioalkalicoccus</taxon>
    </lineage>
</organism>
<evidence type="ECO:0000256" key="4">
    <source>
        <dbReference type="ARBA" id="ARBA00022857"/>
    </source>
</evidence>
<dbReference type="InterPro" id="IPR036291">
    <property type="entry name" value="NAD(P)-bd_dom_sf"/>
</dbReference>
<dbReference type="InterPro" id="IPR011032">
    <property type="entry name" value="GroES-like_sf"/>
</dbReference>
<dbReference type="InterPro" id="IPR002364">
    <property type="entry name" value="Quin_OxRdtase/zeta-crystal_CS"/>
</dbReference>
<dbReference type="EMBL" id="JBDKXB010000003">
    <property type="protein sequence ID" value="MEY6431440.1"/>
    <property type="molecule type" value="Genomic_DNA"/>
</dbReference>
<dbReference type="CDD" id="cd08272">
    <property type="entry name" value="MDR6"/>
    <property type="match status" value="1"/>
</dbReference>
<dbReference type="PANTHER" id="PTHR44154:SF1">
    <property type="entry name" value="QUINONE OXIDOREDUCTASE"/>
    <property type="match status" value="1"/>
</dbReference>
<keyword evidence="4" id="KW-0521">NADP</keyword>
<dbReference type="Pfam" id="PF08240">
    <property type="entry name" value="ADH_N"/>
    <property type="match status" value="1"/>
</dbReference>
<evidence type="ECO:0000313" key="7">
    <source>
        <dbReference type="EMBL" id="MEY6431440.1"/>
    </source>
</evidence>
<proteinExistence type="predicted"/>
<dbReference type="Gene3D" id="3.40.50.720">
    <property type="entry name" value="NAD(P)-binding Rossmann-like Domain"/>
    <property type="match status" value="1"/>
</dbReference>
<comment type="caution">
    <text evidence="7">The sequence shown here is derived from an EMBL/GenBank/DDBJ whole genome shotgun (WGS) entry which is preliminary data.</text>
</comment>
<protein>
    <submittedName>
        <fullName evidence="7">Zinc-dependent alcohol dehydrogenase family protein</fullName>
    </submittedName>
</protein>
<evidence type="ECO:0000256" key="3">
    <source>
        <dbReference type="ARBA" id="ARBA00022490"/>
    </source>
</evidence>
<dbReference type="Proteomes" id="UP001564408">
    <property type="component" value="Unassembled WGS sequence"/>
</dbReference>
<evidence type="ECO:0000256" key="2">
    <source>
        <dbReference type="ARBA" id="ARBA00011881"/>
    </source>
</evidence>
<dbReference type="InterPro" id="IPR013154">
    <property type="entry name" value="ADH-like_N"/>
</dbReference>
<evidence type="ECO:0000256" key="1">
    <source>
        <dbReference type="ARBA" id="ARBA00004496"/>
    </source>
</evidence>
<dbReference type="SMART" id="SM00829">
    <property type="entry name" value="PKS_ER"/>
    <property type="match status" value="1"/>
</dbReference>
<keyword evidence="8" id="KW-1185">Reference proteome</keyword>
<evidence type="ECO:0000313" key="8">
    <source>
        <dbReference type="Proteomes" id="UP001564408"/>
    </source>
</evidence>
<sequence>MKAILMREPGAAGCLAYDEVSLPTIDAPSEILVRLRAAGVNPIDTKLRARGVLVPDGLPAILGCDGAGVVEAVGRDVTRFKPGDEVWFCHGGLGGLTGNYAEYIVVDATIAQPKPRSIGFVESAAAPLVLITAWEALYDRARLGEGQTVLIHAGAGGVGHVAIQLARLAGARVCATVSSPEKAAFVHDLGAECAINYRDEDVTEMIMSWTEGRGVDVALDTVGPAVFRRTIPAMAHYGDLISILDPGPDLDLHEARQRNLRISLELMLTPMLQPLPQARAHQCEILRRCGELIDRNQLRIHVSETFPLSEAAAAHRAIEAGHTQGKLVLTMDHE</sequence>
<name>A0ABV4BGD2_9GAMM</name>
<gene>
    <name evidence="7" type="ORF">ABC977_03350</name>
</gene>
<dbReference type="Pfam" id="PF13602">
    <property type="entry name" value="ADH_zinc_N_2"/>
    <property type="match status" value="1"/>
</dbReference>
<dbReference type="PANTHER" id="PTHR44154">
    <property type="entry name" value="QUINONE OXIDOREDUCTASE"/>
    <property type="match status" value="1"/>
</dbReference>
<comment type="subcellular location">
    <subcellularLocation>
        <location evidence="1">Cytoplasm</location>
    </subcellularLocation>
</comment>
<dbReference type="RefSeq" id="WP_369665824.1">
    <property type="nucleotide sequence ID" value="NZ_JBDKXB010000003.1"/>
</dbReference>
<reference evidence="7 8" key="1">
    <citation type="submission" date="2024-05" db="EMBL/GenBank/DDBJ databases">
        <title>Genome Sequence and Characterization of the New Strain Purple Sulfur Bacterium of Genus Thioalkalicoccus.</title>
        <authorList>
            <person name="Bryantseva I.A."/>
            <person name="Kyndt J.A."/>
            <person name="Imhoff J.F."/>
        </authorList>
    </citation>
    <scope>NUCLEOTIDE SEQUENCE [LARGE SCALE GENOMIC DNA]</scope>
    <source>
        <strain evidence="7 8">Um2</strain>
    </source>
</reference>
<dbReference type="SUPFAM" id="SSF51735">
    <property type="entry name" value="NAD(P)-binding Rossmann-fold domains"/>
    <property type="match status" value="1"/>
</dbReference>
<comment type="subunit">
    <text evidence="2">Homotetramer.</text>
</comment>
<feature type="domain" description="Enoyl reductase (ER)" evidence="6">
    <location>
        <begin position="10"/>
        <end position="329"/>
    </location>
</feature>
<keyword evidence="5" id="KW-0694">RNA-binding</keyword>
<dbReference type="Gene3D" id="3.90.180.10">
    <property type="entry name" value="Medium-chain alcohol dehydrogenases, catalytic domain"/>
    <property type="match status" value="1"/>
</dbReference>
<accession>A0ABV4BGD2</accession>
<dbReference type="InterPro" id="IPR051603">
    <property type="entry name" value="Zinc-ADH_QOR/CCCR"/>
</dbReference>
<dbReference type="SUPFAM" id="SSF50129">
    <property type="entry name" value="GroES-like"/>
    <property type="match status" value="1"/>
</dbReference>
<dbReference type="InterPro" id="IPR020843">
    <property type="entry name" value="ER"/>
</dbReference>